<comment type="caution">
    <text evidence="4">The sequence shown here is derived from an EMBL/GenBank/DDBJ whole genome shotgun (WGS) entry which is preliminary data.</text>
</comment>
<evidence type="ECO:0000313" key="5">
    <source>
        <dbReference type="Proteomes" id="UP001595556"/>
    </source>
</evidence>
<evidence type="ECO:0000313" key="4">
    <source>
        <dbReference type="EMBL" id="MFC3146749.1"/>
    </source>
</evidence>
<dbReference type="PANTHER" id="PTHR12756:SF11">
    <property type="entry name" value="CYTOSOLIC CARBOXYPEPTIDASE 1"/>
    <property type="match status" value="1"/>
</dbReference>
<feature type="active site" description="Proton donor/acceptor" evidence="2">
    <location>
        <position position="341"/>
    </location>
</feature>
<dbReference type="InterPro" id="IPR050821">
    <property type="entry name" value="Cytosolic_carboxypeptidase"/>
</dbReference>
<organism evidence="4 5">
    <name type="scientific">Piscinibacterium candidicorallinum</name>
    <dbReference type="NCBI Taxonomy" id="1793872"/>
    <lineage>
        <taxon>Bacteria</taxon>
        <taxon>Pseudomonadati</taxon>
        <taxon>Pseudomonadota</taxon>
        <taxon>Betaproteobacteria</taxon>
        <taxon>Burkholderiales</taxon>
        <taxon>Piscinibacterium</taxon>
    </lineage>
</organism>
<dbReference type="Pfam" id="PF00246">
    <property type="entry name" value="Peptidase_M14"/>
    <property type="match status" value="1"/>
</dbReference>
<proteinExistence type="inferred from homology"/>
<sequence>MIQISSQFDSGAITVLDASRAEHIRLAIRPDSTTAGPSEFLQWFHFRASGLSGELRGQACRFVLENAGQTTYPDGWPGYAARGSYDSQNWFTLPTRYEGGQLIIECAPEHDSLWIAYFEPYSHARHQALVGRMQMQPGVRHERLGATVDGRDLDLLVMGDGKHPVWIIARQHPGESMAEWFMEGLLEALTDPANDTARQIRQQATLYLVPNMNPDGSVRGNLRVNAAGANLNREWMEPSLTRSPEVLHVRRRMQQTGVALFIDAHGDEAIPYNFISGCEMLPGRTEAQLRQQAEFLADFCAASPDFQTTYGYEASRYSTDALKLASKWVGHTFGCVSLTLEMPFKDNANAPQTAVGWNGARSKALGAAVLGPVLRALERA</sequence>
<keyword evidence="4" id="KW-0645">Protease</keyword>
<dbReference type="PROSITE" id="PS52035">
    <property type="entry name" value="PEPTIDASE_M14"/>
    <property type="match status" value="1"/>
</dbReference>
<dbReference type="InterPro" id="IPR000834">
    <property type="entry name" value="Peptidase_M14"/>
</dbReference>
<dbReference type="Gene3D" id="3.40.630.10">
    <property type="entry name" value="Zn peptidases"/>
    <property type="match status" value="1"/>
</dbReference>
<keyword evidence="4" id="KW-0378">Hydrolase</keyword>
<dbReference type="CDD" id="cd06234">
    <property type="entry name" value="M14_PaCCP-like"/>
    <property type="match status" value="1"/>
</dbReference>
<comment type="similarity">
    <text evidence="2">Belongs to the peptidase M14 family.</text>
</comment>
<dbReference type="Pfam" id="PF18027">
    <property type="entry name" value="Pepdidase_M14_N"/>
    <property type="match status" value="1"/>
</dbReference>
<comment type="cofactor">
    <cofactor evidence="1">
        <name>Zn(2+)</name>
        <dbReference type="ChEBI" id="CHEBI:29105"/>
    </cofactor>
</comment>
<feature type="domain" description="Peptidase M14" evidence="3">
    <location>
        <begin position="119"/>
        <end position="377"/>
    </location>
</feature>
<dbReference type="SMART" id="SM00631">
    <property type="entry name" value="Zn_pept"/>
    <property type="match status" value="1"/>
</dbReference>
<accession>A0ABV7GYJ0</accession>
<dbReference type="EMBL" id="JBHRTI010000003">
    <property type="protein sequence ID" value="MFC3146749.1"/>
    <property type="molecule type" value="Genomic_DNA"/>
</dbReference>
<dbReference type="Proteomes" id="UP001595556">
    <property type="component" value="Unassembled WGS sequence"/>
</dbReference>
<dbReference type="Gene3D" id="2.60.40.3120">
    <property type="match status" value="1"/>
</dbReference>
<dbReference type="PANTHER" id="PTHR12756">
    <property type="entry name" value="CYTOSOLIC CARBOXYPEPTIDASE"/>
    <property type="match status" value="1"/>
</dbReference>
<reference evidence="5" key="1">
    <citation type="journal article" date="2019" name="Int. J. Syst. Evol. Microbiol.">
        <title>The Global Catalogue of Microorganisms (GCM) 10K type strain sequencing project: providing services to taxonomists for standard genome sequencing and annotation.</title>
        <authorList>
            <consortium name="The Broad Institute Genomics Platform"/>
            <consortium name="The Broad Institute Genome Sequencing Center for Infectious Disease"/>
            <person name="Wu L."/>
            <person name="Ma J."/>
        </authorList>
    </citation>
    <scope>NUCLEOTIDE SEQUENCE [LARGE SCALE GENOMIC DNA]</scope>
    <source>
        <strain evidence="5">KCTC 52168</strain>
    </source>
</reference>
<dbReference type="InterPro" id="IPR040626">
    <property type="entry name" value="Pepdidase_M14_N"/>
</dbReference>
<name>A0ABV7GYJ0_9BURK</name>
<evidence type="ECO:0000256" key="1">
    <source>
        <dbReference type="ARBA" id="ARBA00001947"/>
    </source>
</evidence>
<protein>
    <submittedName>
        <fullName evidence="4">M14-type cytosolic carboxypeptidase</fullName>
    </submittedName>
</protein>
<evidence type="ECO:0000259" key="3">
    <source>
        <dbReference type="PROSITE" id="PS52035"/>
    </source>
</evidence>
<evidence type="ECO:0000256" key="2">
    <source>
        <dbReference type="PROSITE-ProRule" id="PRU01379"/>
    </source>
</evidence>
<dbReference type="RefSeq" id="WP_377301216.1">
    <property type="nucleotide sequence ID" value="NZ_CP180191.1"/>
</dbReference>
<keyword evidence="4" id="KW-0121">Carboxypeptidase</keyword>
<gene>
    <name evidence="4" type="ORF">ACFOEN_03730</name>
</gene>
<dbReference type="SUPFAM" id="SSF53187">
    <property type="entry name" value="Zn-dependent exopeptidases"/>
    <property type="match status" value="1"/>
</dbReference>
<dbReference type="GO" id="GO:0004180">
    <property type="term" value="F:carboxypeptidase activity"/>
    <property type="evidence" value="ECO:0007669"/>
    <property type="project" value="UniProtKB-KW"/>
</dbReference>
<keyword evidence="5" id="KW-1185">Reference proteome</keyword>